<dbReference type="InterPro" id="IPR001387">
    <property type="entry name" value="Cro/C1-type_HTH"/>
</dbReference>
<evidence type="ECO:0000259" key="1">
    <source>
        <dbReference type="PROSITE" id="PS50943"/>
    </source>
</evidence>
<sequence>METRAVVYQSEVGVVPVPNSNSRPPAAWCYSGNQLKRWRTMANVSREALAAAANYAPETIASMERGVRMPSPRVLDVADELCGAQGMLSAAKEYVRRERYSTRAVDFIEREREATSLWTYEVTLIPGLLQTQAYARALIDNRIPPLDEETVEERVAARMERQAILTERKPPVGLSFVLYEAVLRGSLVDAEQLERLLEVSRLRNVVVQVLPFERAFANALEGPMVLVEGHDHERFAFTEGAFVSELSAEPGVVSRVTERLSMIRTRALDPDESVRLIERMVNQP</sequence>
<accession>A0ABV5L8G0</accession>
<keyword evidence="3" id="KW-1185">Reference proteome</keyword>
<proteinExistence type="predicted"/>
<dbReference type="InterPro" id="IPR010982">
    <property type="entry name" value="Lambda_DNA-bd_dom_sf"/>
</dbReference>
<dbReference type="PROSITE" id="PS50943">
    <property type="entry name" value="HTH_CROC1"/>
    <property type="match status" value="1"/>
</dbReference>
<dbReference type="Proteomes" id="UP001589753">
    <property type="component" value="Unassembled WGS sequence"/>
</dbReference>
<gene>
    <name evidence="2" type="ORF">ACFFUA_13500</name>
</gene>
<name>A0ABV5L8G0_9ACTN</name>
<feature type="domain" description="HTH cro/C1-type" evidence="1">
    <location>
        <begin position="35"/>
        <end position="75"/>
    </location>
</feature>
<dbReference type="Pfam" id="PF19054">
    <property type="entry name" value="DUF5753"/>
    <property type="match status" value="1"/>
</dbReference>
<dbReference type="Pfam" id="PF13560">
    <property type="entry name" value="HTH_31"/>
    <property type="match status" value="1"/>
</dbReference>
<dbReference type="RefSeq" id="WP_366481836.1">
    <property type="nucleotide sequence ID" value="NZ_JBHMDI010000028.1"/>
</dbReference>
<dbReference type="Gene3D" id="1.10.260.40">
    <property type="entry name" value="lambda repressor-like DNA-binding domains"/>
    <property type="match status" value="1"/>
</dbReference>
<dbReference type="SMART" id="SM00530">
    <property type="entry name" value="HTH_XRE"/>
    <property type="match status" value="1"/>
</dbReference>
<protein>
    <submittedName>
        <fullName evidence="2">DUF5753 domain-containing protein</fullName>
    </submittedName>
</protein>
<evidence type="ECO:0000313" key="2">
    <source>
        <dbReference type="EMBL" id="MFB9348466.1"/>
    </source>
</evidence>
<dbReference type="InterPro" id="IPR043917">
    <property type="entry name" value="DUF5753"/>
</dbReference>
<dbReference type="EMBL" id="JBHMDI010000028">
    <property type="protein sequence ID" value="MFB9348466.1"/>
    <property type="molecule type" value="Genomic_DNA"/>
</dbReference>
<comment type="caution">
    <text evidence="2">The sequence shown here is derived from an EMBL/GenBank/DDBJ whole genome shotgun (WGS) entry which is preliminary data.</text>
</comment>
<evidence type="ECO:0000313" key="3">
    <source>
        <dbReference type="Proteomes" id="UP001589753"/>
    </source>
</evidence>
<dbReference type="SUPFAM" id="SSF47413">
    <property type="entry name" value="lambda repressor-like DNA-binding domains"/>
    <property type="match status" value="1"/>
</dbReference>
<reference evidence="2 3" key="1">
    <citation type="submission" date="2024-09" db="EMBL/GenBank/DDBJ databases">
        <authorList>
            <person name="Sun Q."/>
            <person name="Mori K."/>
        </authorList>
    </citation>
    <scope>NUCLEOTIDE SEQUENCE [LARGE SCALE GENOMIC DNA]</scope>
    <source>
        <strain evidence="2 3">JCM 9767</strain>
    </source>
</reference>
<organism evidence="2 3">
    <name type="scientific">Streptomyces heliomycini</name>
    <dbReference type="NCBI Taxonomy" id="284032"/>
    <lineage>
        <taxon>Bacteria</taxon>
        <taxon>Bacillati</taxon>
        <taxon>Actinomycetota</taxon>
        <taxon>Actinomycetes</taxon>
        <taxon>Kitasatosporales</taxon>
        <taxon>Streptomycetaceae</taxon>
        <taxon>Streptomyces</taxon>
    </lineage>
</organism>